<evidence type="ECO:0000313" key="2">
    <source>
        <dbReference type="Proteomes" id="UP000318709"/>
    </source>
</evidence>
<dbReference type="Proteomes" id="UP000318709">
    <property type="component" value="Chromosome"/>
</dbReference>
<dbReference type="KEGG" id="swf:E3E12_03435"/>
<dbReference type="GO" id="GO:0015774">
    <property type="term" value="P:polysaccharide transport"/>
    <property type="evidence" value="ECO:0007669"/>
    <property type="project" value="InterPro"/>
</dbReference>
<accession>A0A4Y6U7U4</accession>
<gene>
    <name evidence="1" type="ORF">E3E12_03435</name>
</gene>
<dbReference type="EMBL" id="CP038231">
    <property type="protein sequence ID" value="QDH13412.1"/>
    <property type="molecule type" value="Genomic_DNA"/>
</dbReference>
<evidence type="ECO:0000313" key="1">
    <source>
        <dbReference type="EMBL" id="QDH13412.1"/>
    </source>
</evidence>
<dbReference type="OrthoDB" id="9794206at2"/>
<dbReference type="AlphaFoldDB" id="A0A4Y6U7U4"/>
<sequence length="429" mass="48978">MPQEPLTFNAHQAPPRRFLLLQGLQGPFFQSLGSALRKAGHCVWKVNFNGGDWLFWRLGGNIEYRGNEKRWRFHCRQIIKRHHITDVVLFGDCRPLHRIAVKLCKQMGVRVHVFEEGYIRPDWVTLENHGVNANSSLPRDPAWYLQEAAKLPPRRAHHRVPSSFLRRALEGVAYNTADLVTRPLYPGWKDYRPWHPLQEGVGWLRRLSRRKKVQQQSEKVFDHLSAGMPYMLFPLQLDADAQIRLHSGFTGMTPAIEQVIRSFASYAPTHMHLVIKEHPLDNGLRNWENIIQDVARQHHVEGRVHFMGIGDIERLVTGAEGVVTVNSTVGTLALHRGIPVHAMGRAVYAIKDITHQGALDGFWRNPPKPDPQTWAAFKRVLIQRALISGGFFSDEGLQKLCRSAIARMTAPEQMDEPELLLPQPTDATD</sequence>
<reference evidence="1 2" key="1">
    <citation type="submission" date="2019-03" db="EMBL/GenBank/DDBJ databases">
        <title>The complete genome sequence of Swingsia_sp. F3b2 LMG30590(T).</title>
        <authorList>
            <person name="Chua K.-O."/>
            <person name="Chan K.-G."/>
            <person name="See-Too W.-S."/>
        </authorList>
    </citation>
    <scope>NUCLEOTIDE SEQUENCE [LARGE SCALE GENOMIC DNA]</scope>
    <source>
        <strain evidence="1 2">F3b2</strain>
    </source>
</reference>
<organism evidence="1 2">
    <name type="scientific">Formicincola oecophyllae</name>
    <dbReference type="NCBI Taxonomy" id="2558361"/>
    <lineage>
        <taxon>Bacteria</taxon>
        <taxon>Pseudomonadati</taxon>
        <taxon>Pseudomonadota</taxon>
        <taxon>Alphaproteobacteria</taxon>
        <taxon>Acetobacterales</taxon>
        <taxon>Acetobacteraceae</taxon>
        <taxon>Formicincola</taxon>
    </lineage>
</organism>
<dbReference type="CDD" id="cd16441">
    <property type="entry name" value="beta_Kdo_transferase_KpsS"/>
    <property type="match status" value="1"/>
</dbReference>
<proteinExistence type="predicted"/>
<dbReference type="Pfam" id="PF05159">
    <property type="entry name" value="Capsule_synth"/>
    <property type="match status" value="1"/>
</dbReference>
<name>A0A4Y6U7U4_9PROT</name>
<keyword evidence="2" id="KW-1185">Reference proteome</keyword>
<dbReference type="GO" id="GO:0000271">
    <property type="term" value="P:polysaccharide biosynthetic process"/>
    <property type="evidence" value="ECO:0007669"/>
    <property type="project" value="InterPro"/>
</dbReference>
<dbReference type="InterPro" id="IPR007833">
    <property type="entry name" value="Capsule_polysaccharide_synth"/>
</dbReference>
<protein>
    <submittedName>
        <fullName evidence="1">Capsular biosynthesis protein</fullName>
    </submittedName>
</protein>